<protein>
    <submittedName>
        <fullName evidence="1">Uncharacterized protein</fullName>
    </submittedName>
</protein>
<dbReference type="HOGENOM" id="CLU_2307226_0_0_1"/>
<dbReference type="AlphaFoldDB" id="L8FS45"/>
<accession>L8FS45</accession>
<dbReference type="VEuPathDB" id="FungiDB:GMDG_06046"/>
<sequence>MPDDPTTEPTNATSAYIILGNFSFLTAQQSRSPNEPYCCRFQSYCSGRGRRWHSFPISAAVKSKPGSALPGACMDDRLIFAMGSPGPRCNLRDRGGRRID</sequence>
<evidence type="ECO:0000313" key="2">
    <source>
        <dbReference type="Proteomes" id="UP000011064"/>
    </source>
</evidence>
<dbReference type="EMBL" id="GL573309">
    <property type="protein sequence ID" value="ELR03298.1"/>
    <property type="molecule type" value="Genomic_DNA"/>
</dbReference>
<dbReference type="Proteomes" id="UP000011064">
    <property type="component" value="Unassembled WGS sequence"/>
</dbReference>
<gene>
    <name evidence="1" type="ORF">GMDG_06046</name>
</gene>
<reference evidence="2" key="1">
    <citation type="submission" date="2010-09" db="EMBL/GenBank/DDBJ databases">
        <title>The genome sequence of Geomyces destructans 20631-21.</title>
        <authorList>
            <consortium name="The Broad Institute Genome Sequencing Platform"/>
            <person name="Cuomo C.A."/>
            <person name="Blehert D.S."/>
            <person name="Lorch J.M."/>
            <person name="Young S.K."/>
            <person name="Zeng Q."/>
            <person name="Gargeya S."/>
            <person name="Fitzgerald M."/>
            <person name="Haas B."/>
            <person name="Abouelleil A."/>
            <person name="Alvarado L."/>
            <person name="Arachchi H.M."/>
            <person name="Berlin A."/>
            <person name="Brown A."/>
            <person name="Chapman S.B."/>
            <person name="Chen Z."/>
            <person name="Dunbar C."/>
            <person name="Freedman E."/>
            <person name="Gearin G."/>
            <person name="Gellesch M."/>
            <person name="Goldberg J."/>
            <person name="Griggs A."/>
            <person name="Gujja S."/>
            <person name="Heiman D."/>
            <person name="Howarth C."/>
            <person name="Larson L."/>
            <person name="Lui A."/>
            <person name="MacDonald P.J.P."/>
            <person name="Montmayeur A."/>
            <person name="Murphy C."/>
            <person name="Neiman D."/>
            <person name="Pearson M."/>
            <person name="Priest M."/>
            <person name="Roberts A."/>
            <person name="Saif S."/>
            <person name="Shea T."/>
            <person name="Shenoy N."/>
            <person name="Sisk P."/>
            <person name="Stolte C."/>
            <person name="Sykes S."/>
            <person name="Wortman J."/>
            <person name="Nusbaum C."/>
            <person name="Birren B."/>
        </authorList>
    </citation>
    <scope>NUCLEOTIDE SEQUENCE [LARGE SCALE GENOMIC DNA]</scope>
    <source>
        <strain evidence="2">ATCC MYA-4855 / 20631-21</strain>
    </source>
</reference>
<evidence type="ECO:0000313" key="1">
    <source>
        <dbReference type="EMBL" id="ELR03298.1"/>
    </source>
</evidence>
<dbReference type="InParanoid" id="L8FS45"/>
<proteinExistence type="predicted"/>
<keyword evidence="2" id="KW-1185">Reference proteome</keyword>
<organism evidence="1 2">
    <name type="scientific">Pseudogymnoascus destructans (strain ATCC MYA-4855 / 20631-21)</name>
    <name type="common">Bat white-nose syndrome fungus</name>
    <name type="synonym">Geomyces destructans</name>
    <dbReference type="NCBI Taxonomy" id="658429"/>
    <lineage>
        <taxon>Eukaryota</taxon>
        <taxon>Fungi</taxon>
        <taxon>Dikarya</taxon>
        <taxon>Ascomycota</taxon>
        <taxon>Pezizomycotina</taxon>
        <taxon>Leotiomycetes</taxon>
        <taxon>Thelebolales</taxon>
        <taxon>Thelebolaceae</taxon>
        <taxon>Pseudogymnoascus</taxon>
    </lineage>
</organism>
<name>L8FS45_PSED2</name>